<evidence type="ECO:0000313" key="3">
    <source>
        <dbReference type="Proteomes" id="UP000299102"/>
    </source>
</evidence>
<sequence length="299" mass="32434">MKGEVSTETLTHWTKCNSGCCYVTSVFCEKLHHYGVTGRSLGLLESYLRGRIQTVVVKVIRRFWYRGAAPAAGPSAHARAFSAARALAELEHFPRALCQCTASRFSFAMKLLPSIVCVIAVALAVSGAVRVRGRVRRRHAAARRGRAVLPPCPFNATIVNDEVVLMAAIEQSSYIFTGKVLSVKKYRPDDRPNGKRSDLYRVHVRRSLKGDTGEVSGVQDHLDESVGAGVVLVEKPQARESCAPRLRPRLSAVFLCAAGGAGGEGGPPRLRLVGDPIPLTLYHLDRVNAAVKGNLISSH</sequence>
<dbReference type="OrthoDB" id="7685922at2759"/>
<evidence type="ECO:0000256" key="1">
    <source>
        <dbReference type="SAM" id="Phobius"/>
    </source>
</evidence>
<organism evidence="2 3">
    <name type="scientific">Eumeta variegata</name>
    <name type="common">Bagworm moth</name>
    <name type="synonym">Eumeta japonica</name>
    <dbReference type="NCBI Taxonomy" id="151549"/>
    <lineage>
        <taxon>Eukaryota</taxon>
        <taxon>Metazoa</taxon>
        <taxon>Ecdysozoa</taxon>
        <taxon>Arthropoda</taxon>
        <taxon>Hexapoda</taxon>
        <taxon>Insecta</taxon>
        <taxon>Pterygota</taxon>
        <taxon>Neoptera</taxon>
        <taxon>Endopterygota</taxon>
        <taxon>Lepidoptera</taxon>
        <taxon>Glossata</taxon>
        <taxon>Ditrysia</taxon>
        <taxon>Tineoidea</taxon>
        <taxon>Psychidae</taxon>
        <taxon>Oiketicinae</taxon>
        <taxon>Eumeta</taxon>
    </lineage>
</organism>
<dbReference type="AlphaFoldDB" id="A0A4C1TLT6"/>
<feature type="transmembrane region" description="Helical" evidence="1">
    <location>
        <begin position="107"/>
        <end position="129"/>
    </location>
</feature>
<protein>
    <submittedName>
        <fullName evidence="2">Uncharacterized protein</fullName>
    </submittedName>
</protein>
<dbReference type="Proteomes" id="UP000299102">
    <property type="component" value="Unassembled WGS sequence"/>
</dbReference>
<name>A0A4C1TLT6_EUMVA</name>
<evidence type="ECO:0000313" key="2">
    <source>
        <dbReference type="EMBL" id="GBP15539.1"/>
    </source>
</evidence>
<comment type="caution">
    <text evidence="2">The sequence shown here is derived from an EMBL/GenBank/DDBJ whole genome shotgun (WGS) entry which is preliminary data.</text>
</comment>
<keyword evidence="1" id="KW-0812">Transmembrane</keyword>
<dbReference type="InterPro" id="IPR008993">
    <property type="entry name" value="TIMP-like_OB-fold"/>
</dbReference>
<accession>A0A4C1TLT6</accession>
<gene>
    <name evidence="2" type="ORF">EVAR_9315_1</name>
</gene>
<reference evidence="2 3" key="1">
    <citation type="journal article" date="2019" name="Commun. Biol.">
        <title>The bagworm genome reveals a unique fibroin gene that provides high tensile strength.</title>
        <authorList>
            <person name="Kono N."/>
            <person name="Nakamura H."/>
            <person name="Ohtoshi R."/>
            <person name="Tomita M."/>
            <person name="Numata K."/>
            <person name="Arakawa K."/>
        </authorList>
    </citation>
    <scope>NUCLEOTIDE SEQUENCE [LARGE SCALE GENOMIC DNA]</scope>
</reference>
<keyword evidence="1" id="KW-0472">Membrane</keyword>
<dbReference type="Gene3D" id="2.40.50.120">
    <property type="match status" value="1"/>
</dbReference>
<proteinExistence type="predicted"/>
<keyword evidence="3" id="KW-1185">Reference proteome</keyword>
<dbReference type="EMBL" id="BGZK01000072">
    <property type="protein sequence ID" value="GBP15539.1"/>
    <property type="molecule type" value="Genomic_DNA"/>
</dbReference>
<keyword evidence="1" id="KW-1133">Transmembrane helix</keyword>